<sequence length="349" mass="40026">MNVSRIALRAPLQPLVSHLARSYALSRFPKKHTGTGRARNRPQSISRDPDEPDTSTWREQSPSQDNSTIWQAAQRSPSSDPQQGLKHLLMDNDTLIVERQVEMLNIFVGFEQANKYAIHNEAGETLGYILEEQAGFFSMLRRQAFATHRPFRAVIMDAHGTPLLWVRRPFAWINSRMYVQRLQDYDSYSPEGEPVLDTFAEVQQVWHIWRRRYDLFLQEKKRRVLSLASDPQPEPPLATFQQIAQVDSGFLAWRFPILDENGKVMAVIDRAWRGFGREIFTDTGRYSILFNANVNDQVRELGVAAQRGADTLDRRALLLALAVNVDFDYFSRHSHTGPGGGIFHFGGWD</sequence>
<reference evidence="4 5" key="1">
    <citation type="journal article" date="2019" name="Nat. Ecol. Evol.">
        <title>Megaphylogeny resolves global patterns of mushroom evolution.</title>
        <authorList>
            <person name="Varga T."/>
            <person name="Krizsan K."/>
            <person name="Foldi C."/>
            <person name="Dima B."/>
            <person name="Sanchez-Garcia M."/>
            <person name="Sanchez-Ramirez S."/>
            <person name="Szollosi G.J."/>
            <person name="Szarkandi J.G."/>
            <person name="Papp V."/>
            <person name="Albert L."/>
            <person name="Andreopoulos W."/>
            <person name="Angelini C."/>
            <person name="Antonin V."/>
            <person name="Barry K.W."/>
            <person name="Bougher N.L."/>
            <person name="Buchanan P."/>
            <person name="Buyck B."/>
            <person name="Bense V."/>
            <person name="Catcheside P."/>
            <person name="Chovatia M."/>
            <person name="Cooper J."/>
            <person name="Damon W."/>
            <person name="Desjardin D."/>
            <person name="Finy P."/>
            <person name="Geml J."/>
            <person name="Haridas S."/>
            <person name="Hughes K."/>
            <person name="Justo A."/>
            <person name="Karasinski D."/>
            <person name="Kautmanova I."/>
            <person name="Kiss B."/>
            <person name="Kocsube S."/>
            <person name="Kotiranta H."/>
            <person name="LaButti K.M."/>
            <person name="Lechner B.E."/>
            <person name="Liimatainen K."/>
            <person name="Lipzen A."/>
            <person name="Lukacs Z."/>
            <person name="Mihaltcheva S."/>
            <person name="Morgado L.N."/>
            <person name="Niskanen T."/>
            <person name="Noordeloos M.E."/>
            <person name="Ohm R.A."/>
            <person name="Ortiz-Santana B."/>
            <person name="Ovrebo C."/>
            <person name="Racz N."/>
            <person name="Riley R."/>
            <person name="Savchenko A."/>
            <person name="Shiryaev A."/>
            <person name="Soop K."/>
            <person name="Spirin V."/>
            <person name="Szebenyi C."/>
            <person name="Tomsovsky M."/>
            <person name="Tulloss R.E."/>
            <person name="Uehling J."/>
            <person name="Grigoriev I.V."/>
            <person name="Vagvolgyi C."/>
            <person name="Papp T."/>
            <person name="Martin F.M."/>
            <person name="Miettinen O."/>
            <person name="Hibbett D.S."/>
            <person name="Nagy L.G."/>
        </authorList>
    </citation>
    <scope>NUCLEOTIDE SEQUENCE [LARGE SCALE GENOMIC DNA]</scope>
    <source>
        <strain evidence="4 5">FP101781</strain>
    </source>
</reference>
<dbReference type="Pfam" id="PF03803">
    <property type="entry name" value="Scramblase"/>
    <property type="match status" value="1"/>
</dbReference>
<evidence type="ECO:0000313" key="4">
    <source>
        <dbReference type="EMBL" id="TEB35939.1"/>
    </source>
</evidence>
<feature type="compositionally biased region" description="Polar residues" evidence="3">
    <location>
        <begin position="54"/>
        <end position="66"/>
    </location>
</feature>
<evidence type="ECO:0000256" key="1">
    <source>
        <dbReference type="ARBA" id="ARBA00005350"/>
    </source>
</evidence>
<accession>A0A4Y7TQW2</accession>
<dbReference type="InterPro" id="IPR005552">
    <property type="entry name" value="Scramblase"/>
</dbReference>
<proteinExistence type="inferred from homology"/>
<dbReference type="InterPro" id="IPR025659">
    <property type="entry name" value="Tubby-like_C"/>
</dbReference>
<organism evidence="4 5">
    <name type="scientific">Coprinellus micaceus</name>
    <name type="common">Glistening ink-cap mushroom</name>
    <name type="synonym">Coprinus micaceus</name>
    <dbReference type="NCBI Taxonomy" id="71717"/>
    <lineage>
        <taxon>Eukaryota</taxon>
        <taxon>Fungi</taxon>
        <taxon>Dikarya</taxon>
        <taxon>Basidiomycota</taxon>
        <taxon>Agaricomycotina</taxon>
        <taxon>Agaricomycetes</taxon>
        <taxon>Agaricomycetidae</taxon>
        <taxon>Agaricales</taxon>
        <taxon>Agaricineae</taxon>
        <taxon>Psathyrellaceae</taxon>
        <taxon>Coprinellus</taxon>
    </lineage>
</organism>
<gene>
    <name evidence="4" type="ORF">FA13DRAFT_1787399</name>
</gene>
<feature type="region of interest" description="Disordered" evidence="3">
    <location>
        <begin position="27"/>
        <end position="66"/>
    </location>
</feature>
<comment type="caution">
    <text evidence="4">The sequence shown here is derived from an EMBL/GenBank/DDBJ whole genome shotgun (WGS) entry which is preliminary data.</text>
</comment>
<feature type="compositionally biased region" description="Basic residues" evidence="3">
    <location>
        <begin position="28"/>
        <end position="40"/>
    </location>
</feature>
<dbReference type="Proteomes" id="UP000298030">
    <property type="component" value="Unassembled WGS sequence"/>
</dbReference>
<dbReference type="STRING" id="71717.A0A4Y7TQW2"/>
<name>A0A4Y7TQW2_COPMI</name>
<evidence type="ECO:0000256" key="2">
    <source>
        <dbReference type="RuleBase" id="RU363116"/>
    </source>
</evidence>
<protein>
    <recommendedName>
        <fullName evidence="2">Phospholipid scramblase</fullName>
    </recommendedName>
</protein>
<dbReference type="PANTHER" id="PTHR23248">
    <property type="entry name" value="PHOSPHOLIPID SCRAMBLASE-RELATED"/>
    <property type="match status" value="1"/>
</dbReference>
<dbReference type="PANTHER" id="PTHR23248:SF9">
    <property type="entry name" value="PHOSPHOLIPID SCRAMBLASE"/>
    <property type="match status" value="1"/>
</dbReference>
<dbReference type="GO" id="GO:0005886">
    <property type="term" value="C:plasma membrane"/>
    <property type="evidence" value="ECO:0007669"/>
    <property type="project" value="TreeGrafter"/>
</dbReference>
<evidence type="ECO:0000313" key="5">
    <source>
        <dbReference type="Proteomes" id="UP000298030"/>
    </source>
</evidence>
<comment type="similarity">
    <text evidence="1 2">Belongs to the phospholipid scramblase family.</text>
</comment>
<evidence type="ECO:0000256" key="3">
    <source>
        <dbReference type="SAM" id="MobiDB-lite"/>
    </source>
</evidence>
<dbReference type="EMBL" id="QPFP01000006">
    <property type="protein sequence ID" value="TEB35939.1"/>
    <property type="molecule type" value="Genomic_DNA"/>
</dbReference>
<dbReference type="AlphaFoldDB" id="A0A4Y7TQW2"/>
<keyword evidence="5" id="KW-1185">Reference proteome</keyword>
<dbReference type="SUPFAM" id="SSF54518">
    <property type="entry name" value="Tubby C-terminal domain-like"/>
    <property type="match status" value="1"/>
</dbReference>
<dbReference type="OrthoDB" id="191150at2759"/>
<dbReference type="GO" id="GO:0017128">
    <property type="term" value="F:phospholipid scramblase activity"/>
    <property type="evidence" value="ECO:0007669"/>
    <property type="project" value="InterPro"/>
</dbReference>